<dbReference type="EMBL" id="KN831964">
    <property type="protein sequence ID" value="KIO05991.1"/>
    <property type="molecule type" value="Genomic_DNA"/>
</dbReference>
<accession>A0A0C3PD43</accession>
<dbReference type="AlphaFoldDB" id="A0A0C3PD43"/>
<name>A0A0C3PD43_PISTI</name>
<evidence type="ECO:0000313" key="2">
    <source>
        <dbReference type="EMBL" id="KIO05991.1"/>
    </source>
</evidence>
<feature type="region of interest" description="Disordered" evidence="1">
    <location>
        <begin position="1"/>
        <end position="25"/>
    </location>
</feature>
<organism evidence="2 3">
    <name type="scientific">Pisolithus tinctorius Marx 270</name>
    <dbReference type="NCBI Taxonomy" id="870435"/>
    <lineage>
        <taxon>Eukaryota</taxon>
        <taxon>Fungi</taxon>
        <taxon>Dikarya</taxon>
        <taxon>Basidiomycota</taxon>
        <taxon>Agaricomycotina</taxon>
        <taxon>Agaricomycetes</taxon>
        <taxon>Agaricomycetidae</taxon>
        <taxon>Boletales</taxon>
        <taxon>Sclerodermatineae</taxon>
        <taxon>Pisolithaceae</taxon>
        <taxon>Pisolithus</taxon>
    </lineage>
</organism>
<evidence type="ECO:0000256" key="1">
    <source>
        <dbReference type="SAM" id="MobiDB-lite"/>
    </source>
</evidence>
<reference evidence="2 3" key="1">
    <citation type="submission" date="2014-04" db="EMBL/GenBank/DDBJ databases">
        <authorList>
            <consortium name="DOE Joint Genome Institute"/>
            <person name="Kuo A."/>
            <person name="Kohler A."/>
            <person name="Costa M.D."/>
            <person name="Nagy L.G."/>
            <person name="Floudas D."/>
            <person name="Copeland A."/>
            <person name="Barry K.W."/>
            <person name="Cichocki N."/>
            <person name="Veneault-Fourrey C."/>
            <person name="LaButti K."/>
            <person name="Lindquist E.A."/>
            <person name="Lipzen A."/>
            <person name="Lundell T."/>
            <person name="Morin E."/>
            <person name="Murat C."/>
            <person name="Sun H."/>
            <person name="Tunlid A."/>
            <person name="Henrissat B."/>
            <person name="Grigoriev I.V."/>
            <person name="Hibbett D.S."/>
            <person name="Martin F."/>
            <person name="Nordberg H.P."/>
            <person name="Cantor M.N."/>
            <person name="Hua S.X."/>
        </authorList>
    </citation>
    <scope>NUCLEOTIDE SEQUENCE [LARGE SCALE GENOMIC DNA]</scope>
    <source>
        <strain evidence="2 3">Marx 270</strain>
    </source>
</reference>
<reference evidence="3" key="2">
    <citation type="submission" date="2015-01" db="EMBL/GenBank/DDBJ databases">
        <title>Evolutionary Origins and Diversification of the Mycorrhizal Mutualists.</title>
        <authorList>
            <consortium name="DOE Joint Genome Institute"/>
            <consortium name="Mycorrhizal Genomics Consortium"/>
            <person name="Kohler A."/>
            <person name="Kuo A."/>
            <person name="Nagy L.G."/>
            <person name="Floudas D."/>
            <person name="Copeland A."/>
            <person name="Barry K.W."/>
            <person name="Cichocki N."/>
            <person name="Veneault-Fourrey C."/>
            <person name="LaButti K."/>
            <person name="Lindquist E.A."/>
            <person name="Lipzen A."/>
            <person name="Lundell T."/>
            <person name="Morin E."/>
            <person name="Murat C."/>
            <person name="Riley R."/>
            <person name="Ohm R."/>
            <person name="Sun H."/>
            <person name="Tunlid A."/>
            <person name="Henrissat B."/>
            <person name="Grigoriev I.V."/>
            <person name="Hibbett D.S."/>
            <person name="Martin F."/>
        </authorList>
    </citation>
    <scope>NUCLEOTIDE SEQUENCE [LARGE SCALE GENOMIC DNA]</scope>
    <source>
        <strain evidence="3">Marx 270</strain>
    </source>
</reference>
<dbReference type="InParanoid" id="A0A0C3PD43"/>
<protein>
    <submittedName>
        <fullName evidence="2">Uncharacterized protein</fullName>
    </submittedName>
</protein>
<keyword evidence="3" id="KW-1185">Reference proteome</keyword>
<gene>
    <name evidence="2" type="ORF">M404DRAFT_999216</name>
</gene>
<sequence>MSRSVSDDSFPPPPKRGKLVNPETSGVFPAVVPESGALTDVWTVASVLSFPCKAGRACRVRSFT</sequence>
<dbReference type="Proteomes" id="UP000054217">
    <property type="component" value="Unassembled WGS sequence"/>
</dbReference>
<proteinExistence type="predicted"/>
<evidence type="ECO:0000313" key="3">
    <source>
        <dbReference type="Proteomes" id="UP000054217"/>
    </source>
</evidence>
<dbReference type="HOGENOM" id="CLU_2868601_0_0_1"/>